<feature type="compositionally biased region" description="Basic residues" evidence="1">
    <location>
        <begin position="68"/>
        <end position="79"/>
    </location>
</feature>
<reference evidence="4" key="1">
    <citation type="submission" date="2016-06" db="UniProtKB">
        <authorList>
            <consortium name="WormBaseParasite"/>
        </authorList>
    </citation>
    <scope>IDENTIFICATION</scope>
</reference>
<feature type="region of interest" description="Disordered" evidence="1">
    <location>
        <begin position="60"/>
        <end position="79"/>
    </location>
</feature>
<protein>
    <submittedName>
        <fullName evidence="4">Ovule protein</fullName>
    </submittedName>
</protein>
<proteinExistence type="predicted"/>
<evidence type="ECO:0000256" key="1">
    <source>
        <dbReference type="SAM" id="MobiDB-lite"/>
    </source>
</evidence>
<keyword evidence="3" id="KW-1185">Reference proteome</keyword>
<name>A0A183JHA1_9TREM</name>
<dbReference type="WBParaSite" id="SCUD_0000207401-mRNA-1">
    <property type="protein sequence ID" value="SCUD_0000207401-mRNA-1"/>
    <property type="gene ID" value="SCUD_0000207401"/>
</dbReference>
<reference evidence="2 3" key="2">
    <citation type="submission" date="2018-11" db="EMBL/GenBank/DDBJ databases">
        <authorList>
            <consortium name="Pathogen Informatics"/>
        </authorList>
    </citation>
    <scope>NUCLEOTIDE SEQUENCE [LARGE SCALE GENOMIC DNA]</scope>
    <source>
        <strain evidence="2">Dakar</strain>
        <strain evidence="3">Dakar, Senegal</strain>
    </source>
</reference>
<dbReference type="AlphaFoldDB" id="A0A183JHA1"/>
<organism evidence="4">
    <name type="scientific">Schistosoma curassoni</name>
    <dbReference type="NCBI Taxonomy" id="6186"/>
    <lineage>
        <taxon>Eukaryota</taxon>
        <taxon>Metazoa</taxon>
        <taxon>Spiralia</taxon>
        <taxon>Lophotrochozoa</taxon>
        <taxon>Platyhelminthes</taxon>
        <taxon>Trematoda</taxon>
        <taxon>Digenea</taxon>
        <taxon>Strigeidida</taxon>
        <taxon>Schistosomatoidea</taxon>
        <taxon>Schistosomatidae</taxon>
        <taxon>Schistosoma</taxon>
    </lineage>
</organism>
<dbReference type="EMBL" id="UZAK01001875">
    <property type="protein sequence ID" value="VDO72006.1"/>
    <property type="molecule type" value="Genomic_DNA"/>
</dbReference>
<evidence type="ECO:0000313" key="4">
    <source>
        <dbReference type="WBParaSite" id="SCUD_0000207401-mRNA-1"/>
    </source>
</evidence>
<evidence type="ECO:0000313" key="2">
    <source>
        <dbReference type="EMBL" id="VDO72006.1"/>
    </source>
</evidence>
<sequence>IRFNFRLIKFNEQNSSVFIISVIEHKLVISFNSLQYFQIRTLHFYLKVVLMMSFRRTMKGPQPNHPAQRTKLHQKQFKT</sequence>
<dbReference type="Proteomes" id="UP000279833">
    <property type="component" value="Unassembled WGS sequence"/>
</dbReference>
<evidence type="ECO:0000313" key="3">
    <source>
        <dbReference type="Proteomes" id="UP000279833"/>
    </source>
</evidence>
<gene>
    <name evidence="2" type="ORF">SCUD_LOCUS2075</name>
</gene>
<accession>A0A183JHA1</accession>